<name>A0A813PF38_9BILA</name>
<dbReference type="EMBL" id="CAJNOC010000360">
    <property type="protein sequence ID" value="CAF0750200.1"/>
    <property type="molecule type" value="Genomic_DNA"/>
</dbReference>
<protein>
    <submittedName>
        <fullName evidence="1">Uncharacterized protein</fullName>
    </submittedName>
</protein>
<dbReference type="OrthoDB" id="10361448at2759"/>
<accession>A0A813PF38</accession>
<comment type="caution">
    <text evidence="1">The sequence shown here is derived from an EMBL/GenBank/DDBJ whole genome shotgun (WGS) entry which is preliminary data.</text>
</comment>
<dbReference type="AlphaFoldDB" id="A0A813PF38"/>
<sequence>MKHVMFADSLGLDLELIHEIKINSIENLQQSYAKSKRSSTDKILIQNFRLNPDVNYKKLVENGICLNSIEIFNQTSIRGIILTLNEIDNYEQIKPKKNFFNILFKNKRDEIIVREKELDVVYVIWSVDNWKTWKYQSTLQKNSKLLKSSNNTQIKTHEFFIHGINDLIDISEQFQFIICHQIGMEVLRDTNFEQCFSFKCAIQL</sequence>
<reference evidence="1" key="1">
    <citation type="submission" date="2021-02" db="EMBL/GenBank/DDBJ databases">
        <authorList>
            <person name="Nowell W R."/>
        </authorList>
    </citation>
    <scope>NUCLEOTIDE SEQUENCE</scope>
    <source>
        <strain evidence="1">Ploen Becks lab</strain>
    </source>
</reference>
<gene>
    <name evidence="1" type="ORF">OXX778_LOCUS3871</name>
</gene>
<organism evidence="1 2">
    <name type="scientific">Brachionus calyciflorus</name>
    <dbReference type="NCBI Taxonomy" id="104777"/>
    <lineage>
        <taxon>Eukaryota</taxon>
        <taxon>Metazoa</taxon>
        <taxon>Spiralia</taxon>
        <taxon>Gnathifera</taxon>
        <taxon>Rotifera</taxon>
        <taxon>Eurotatoria</taxon>
        <taxon>Monogononta</taxon>
        <taxon>Pseudotrocha</taxon>
        <taxon>Ploima</taxon>
        <taxon>Brachionidae</taxon>
        <taxon>Brachionus</taxon>
    </lineage>
</organism>
<dbReference type="Proteomes" id="UP000663879">
    <property type="component" value="Unassembled WGS sequence"/>
</dbReference>
<keyword evidence="2" id="KW-1185">Reference proteome</keyword>
<evidence type="ECO:0000313" key="1">
    <source>
        <dbReference type="EMBL" id="CAF0750200.1"/>
    </source>
</evidence>
<proteinExistence type="predicted"/>
<evidence type="ECO:0000313" key="2">
    <source>
        <dbReference type="Proteomes" id="UP000663879"/>
    </source>
</evidence>